<evidence type="ECO:0000256" key="7">
    <source>
        <dbReference type="ARBA" id="ARBA00023136"/>
    </source>
</evidence>
<dbReference type="InterPro" id="IPR013083">
    <property type="entry name" value="Znf_RING/FYVE/PHD"/>
</dbReference>
<evidence type="ECO:0000259" key="16">
    <source>
        <dbReference type="PROSITE" id="PS50004"/>
    </source>
</evidence>
<keyword evidence="3" id="KW-0479">Metal-binding</keyword>
<dbReference type="Pfam" id="PF02318">
    <property type="entry name" value="FYVE_2"/>
    <property type="match status" value="1"/>
</dbReference>
<evidence type="ECO:0000256" key="8">
    <source>
        <dbReference type="ARBA" id="ARBA00023329"/>
    </source>
</evidence>
<feature type="coiled-coil region" evidence="14">
    <location>
        <begin position="25"/>
        <end position="52"/>
    </location>
</feature>
<feature type="domain" description="C2" evidence="16">
    <location>
        <begin position="394"/>
        <end position="516"/>
    </location>
</feature>
<dbReference type="SMART" id="SM00239">
    <property type="entry name" value="C2"/>
    <property type="match status" value="2"/>
</dbReference>
<name>A0A3B4YWK6_SERLL</name>
<accession>A0A3B4YWK6</accession>
<dbReference type="InterPro" id="IPR000008">
    <property type="entry name" value="C2_dom"/>
</dbReference>
<dbReference type="FunFam" id="2.60.40.150:FF:000006">
    <property type="entry name" value="Synaptotagmin-like 5, isoform CRA_a"/>
    <property type="match status" value="1"/>
</dbReference>
<proteinExistence type="predicted"/>
<dbReference type="SUPFAM" id="SSF49562">
    <property type="entry name" value="C2 domain (Calcium/lipid-binding domain, CaLB)"/>
    <property type="match status" value="2"/>
</dbReference>
<dbReference type="PROSITE" id="PS50004">
    <property type="entry name" value="C2"/>
    <property type="match status" value="2"/>
</dbReference>
<evidence type="ECO:0000256" key="13">
    <source>
        <dbReference type="ARBA" id="ARBA00082389"/>
    </source>
</evidence>
<feature type="compositionally biased region" description="Polar residues" evidence="15">
    <location>
        <begin position="187"/>
        <end position="197"/>
    </location>
</feature>
<keyword evidence="4" id="KW-0677">Repeat</keyword>
<dbReference type="GO" id="GO:0070382">
    <property type="term" value="C:exocytic vesicle"/>
    <property type="evidence" value="ECO:0007669"/>
    <property type="project" value="TreeGrafter"/>
</dbReference>
<evidence type="ECO:0000256" key="10">
    <source>
        <dbReference type="ARBA" id="ARBA00063761"/>
    </source>
</evidence>
<evidence type="ECO:0000313" key="19">
    <source>
        <dbReference type="Proteomes" id="UP000261360"/>
    </source>
</evidence>
<dbReference type="SUPFAM" id="SSF57903">
    <property type="entry name" value="FYVE/PHD zinc finger"/>
    <property type="match status" value="1"/>
</dbReference>
<dbReference type="InterPro" id="IPR035892">
    <property type="entry name" value="C2_domain_sf"/>
</dbReference>
<dbReference type="GO" id="GO:0030658">
    <property type="term" value="C:transport vesicle membrane"/>
    <property type="evidence" value="ECO:0007669"/>
    <property type="project" value="UniProtKB-SubCell"/>
</dbReference>
<keyword evidence="2" id="KW-0597">Phosphoprotein</keyword>
<evidence type="ECO:0000256" key="3">
    <source>
        <dbReference type="ARBA" id="ARBA00022723"/>
    </source>
</evidence>
<evidence type="ECO:0000256" key="4">
    <source>
        <dbReference type="ARBA" id="ARBA00022737"/>
    </source>
</evidence>
<reference evidence="18" key="1">
    <citation type="submission" date="2025-08" db="UniProtKB">
        <authorList>
            <consortium name="Ensembl"/>
        </authorList>
    </citation>
    <scope>IDENTIFICATION</scope>
</reference>
<dbReference type="Pfam" id="PF00168">
    <property type="entry name" value="C2"/>
    <property type="match status" value="2"/>
</dbReference>
<dbReference type="FunFam" id="2.60.40.150:FF:000121">
    <property type="entry name" value="Synaptotagmin-like 4, isoform CRA_a"/>
    <property type="match status" value="1"/>
</dbReference>
<feature type="region of interest" description="Disordered" evidence="15">
    <location>
        <begin position="273"/>
        <end position="292"/>
    </location>
</feature>
<evidence type="ECO:0000259" key="17">
    <source>
        <dbReference type="PROSITE" id="PS50916"/>
    </source>
</evidence>
<dbReference type="GO" id="GO:0005886">
    <property type="term" value="C:plasma membrane"/>
    <property type="evidence" value="ECO:0007669"/>
    <property type="project" value="TreeGrafter"/>
</dbReference>
<evidence type="ECO:0000256" key="2">
    <source>
        <dbReference type="ARBA" id="ARBA00022553"/>
    </source>
</evidence>
<keyword evidence="7" id="KW-0472">Membrane</keyword>
<feature type="region of interest" description="Disordered" evidence="15">
    <location>
        <begin position="298"/>
        <end position="350"/>
    </location>
</feature>
<reference evidence="18" key="2">
    <citation type="submission" date="2025-09" db="UniProtKB">
        <authorList>
            <consortium name="Ensembl"/>
        </authorList>
    </citation>
    <scope>IDENTIFICATION</scope>
</reference>
<keyword evidence="6" id="KW-0862">Zinc</keyword>
<dbReference type="InterPro" id="IPR011011">
    <property type="entry name" value="Znf_FYVE_PHD"/>
</dbReference>
<dbReference type="PANTHER" id="PTHR45716">
    <property type="entry name" value="BITESIZE, ISOFORM I"/>
    <property type="match status" value="1"/>
</dbReference>
<organism evidence="18 19">
    <name type="scientific">Seriola lalandi dorsalis</name>
    <dbReference type="NCBI Taxonomy" id="1841481"/>
    <lineage>
        <taxon>Eukaryota</taxon>
        <taxon>Metazoa</taxon>
        <taxon>Chordata</taxon>
        <taxon>Craniata</taxon>
        <taxon>Vertebrata</taxon>
        <taxon>Euteleostomi</taxon>
        <taxon>Actinopterygii</taxon>
        <taxon>Neopterygii</taxon>
        <taxon>Teleostei</taxon>
        <taxon>Neoteleostei</taxon>
        <taxon>Acanthomorphata</taxon>
        <taxon>Carangaria</taxon>
        <taxon>Carangiformes</taxon>
        <taxon>Carangidae</taxon>
        <taxon>Seriola</taxon>
    </lineage>
</organism>
<evidence type="ECO:0000256" key="9">
    <source>
        <dbReference type="ARBA" id="ARBA00053613"/>
    </source>
</evidence>
<feature type="compositionally biased region" description="Basic and acidic residues" evidence="15">
    <location>
        <begin position="199"/>
        <end position="216"/>
    </location>
</feature>
<evidence type="ECO:0000256" key="6">
    <source>
        <dbReference type="ARBA" id="ARBA00022833"/>
    </source>
</evidence>
<dbReference type="FunFam" id="3.30.40.10:FF:000018">
    <property type="entry name" value="Synaptotagmin-like 5, isoform CRA_a"/>
    <property type="match status" value="1"/>
</dbReference>
<dbReference type="Gene3D" id="3.30.40.10">
    <property type="entry name" value="Zinc/RING finger domain, C3HC4 (zinc finger)"/>
    <property type="match status" value="1"/>
</dbReference>
<dbReference type="Ensembl" id="ENSSLDT00000033498.1">
    <property type="protein sequence ID" value="ENSSLDP00000032576.1"/>
    <property type="gene ID" value="ENSSLDG00000025002.1"/>
</dbReference>
<dbReference type="PROSITE" id="PS50916">
    <property type="entry name" value="RABBD"/>
    <property type="match status" value="1"/>
</dbReference>
<dbReference type="GeneID" id="111648329"/>
<feature type="region of interest" description="Disordered" evidence="15">
    <location>
        <begin position="143"/>
        <end position="263"/>
    </location>
</feature>
<evidence type="ECO:0000256" key="14">
    <source>
        <dbReference type="SAM" id="Coils"/>
    </source>
</evidence>
<dbReference type="GO" id="GO:0006887">
    <property type="term" value="P:exocytosis"/>
    <property type="evidence" value="ECO:0007669"/>
    <property type="project" value="TreeGrafter"/>
</dbReference>
<keyword evidence="14" id="KW-0175">Coiled coil</keyword>
<sequence length="711" mass="79575">MPQAADMINLGFLSDSERELILEVLRRDEDLRQAEEHRVRKLKTELLDVKRKGAKRGSGRYSEHSCGRCLEPLSRLTVFSSQCKMCNHHVCRNCRTLFPNGSWLCSVCAKESDLKKRTGDWFYDQRVNRFSTTPGHDLVRVSLKKRPQLKKRETAGEMLLRSTEIKPDPPAPVPRPRQKNQTDNKSHLSKISGSLASRESFESKEDIWSKPAHSDTESAENASISSNKTETESGRVTPEQPRKETRSVQSSPSGSSASSLTIPVKADIVSVDSTNPEADNAPEVKPVSPAPELDVDRIFKKSVRRTPKPPEYVSTMDLRDGLDKPEASLSNRSHSVPGLDVQEDDEEEEDIDSLVSFHKRSMVSSSSSLHSSKSTLGSMMSIYSEAGDFDSVEVSGDLVFSMSYNEPTQSLQVFIKECHGLAYGNASRQLSNPYVKCYLLPDKSRQSKRKTTTKRNTINPVYKETLKYSVSRSQLFTRSMLISVWHHGRLSRNAFLGEVEIALDCRDLDSPYEERVALMAKAASTVPASAFAQYKGELVISLKFVTPKKPTTEKIKGKKLVTEEGGELHVLIKEAKNLMAMKTGGTSDSFVKGYLFPTKAKTSKRKTPVVKKNLNPHYDHTFVFKEVALEQLRAMCLELTVWDREAMLSNEFLGGVRLSSGKGTVKIAKEEVEMDSVGEEVSLWEKMMQYPDSWAEGTLPLRSTMGKAKGK</sequence>
<dbReference type="CDD" id="cd15764">
    <property type="entry name" value="FYVE_Slp4"/>
    <property type="match status" value="1"/>
</dbReference>
<dbReference type="GO" id="GO:0008270">
    <property type="term" value="F:zinc ion binding"/>
    <property type="evidence" value="ECO:0007669"/>
    <property type="project" value="UniProtKB-KW"/>
</dbReference>
<comment type="function">
    <text evidence="9">Modulates exocytosis of dense-core granules and secretion of hormones in the pancreas and the pituitary. Interacts with vesicles containing negatively charged phospholipids in a Ca(2+)-independent manner.</text>
</comment>
<evidence type="ECO:0000256" key="12">
    <source>
        <dbReference type="ARBA" id="ARBA00075520"/>
    </source>
</evidence>
<comment type="subunit">
    <text evidence="10">Part of a ternary complex containing STX1A and RAB27A. Can bind both dominant negative and dominant active mutants of RAB27A. Binds STXBP1, RAB3A, RAB8A and RAB27B. Interacts with MYO5A.</text>
</comment>
<dbReference type="CDD" id="cd04020">
    <property type="entry name" value="C2B_SLP_1-2-3-4"/>
    <property type="match status" value="1"/>
</dbReference>
<evidence type="ECO:0000256" key="15">
    <source>
        <dbReference type="SAM" id="MobiDB-lite"/>
    </source>
</evidence>
<dbReference type="Gene3D" id="2.60.40.150">
    <property type="entry name" value="C2 domain"/>
    <property type="match status" value="2"/>
</dbReference>
<evidence type="ECO:0000256" key="5">
    <source>
        <dbReference type="ARBA" id="ARBA00022771"/>
    </source>
</evidence>
<feature type="domain" description="C2" evidence="16">
    <location>
        <begin position="547"/>
        <end position="685"/>
    </location>
</feature>
<feature type="compositionally biased region" description="Polar residues" evidence="15">
    <location>
        <begin position="219"/>
        <end position="228"/>
    </location>
</feature>
<keyword evidence="5" id="KW-0863">Zinc-finger</keyword>
<dbReference type="InterPro" id="IPR041282">
    <property type="entry name" value="FYVE_2"/>
</dbReference>
<dbReference type="KEGG" id="slal:111648329"/>
<protein>
    <recommendedName>
        <fullName evidence="11">Synaptotagmin-like protein 4</fullName>
    </recommendedName>
    <alternativeName>
        <fullName evidence="12">Exophilin-2</fullName>
    </alternativeName>
    <alternativeName>
        <fullName evidence="13">Granuphilin</fullName>
    </alternativeName>
</protein>
<dbReference type="CTD" id="94121"/>
<feature type="compositionally biased region" description="Basic and acidic residues" evidence="15">
    <location>
        <begin position="317"/>
        <end position="326"/>
    </location>
</feature>
<evidence type="ECO:0000313" key="18">
    <source>
        <dbReference type="Ensembl" id="ENSSLDP00000032576.1"/>
    </source>
</evidence>
<dbReference type="PANTHER" id="PTHR45716:SF4">
    <property type="entry name" value="SYNAPTOTAGMIN-LIKE PROTEIN 4"/>
    <property type="match status" value="1"/>
</dbReference>
<dbReference type="GO" id="GO:0006886">
    <property type="term" value="P:intracellular protein transport"/>
    <property type="evidence" value="ECO:0007669"/>
    <property type="project" value="InterPro"/>
</dbReference>
<comment type="subcellular location">
    <subcellularLocation>
        <location evidence="1">Cytoplasmic vesicle</location>
        <location evidence="1">Secretory vesicle membrane</location>
        <topology evidence="1">Peripheral membrane protein</topology>
    </subcellularLocation>
</comment>
<dbReference type="InterPro" id="IPR044134">
    <property type="entry name" value="FYVE_Slp4"/>
</dbReference>
<dbReference type="GO" id="GO:0042043">
    <property type="term" value="F:neurexin family protein binding"/>
    <property type="evidence" value="ECO:0007669"/>
    <property type="project" value="TreeGrafter"/>
</dbReference>
<dbReference type="Proteomes" id="UP000261360">
    <property type="component" value="Unplaced"/>
</dbReference>
<dbReference type="OrthoDB" id="195679at2759"/>
<dbReference type="AlphaFoldDB" id="A0A3B4YWK6"/>
<keyword evidence="19" id="KW-1185">Reference proteome</keyword>
<evidence type="ECO:0000256" key="11">
    <source>
        <dbReference type="ARBA" id="ARBA00072166"/>
    </source>
</evidence>
<dbReference type="InterPro" id="IPR010911">
    <property type="entry name" value="Rab_BD"/>
</dbReference>
<keyword evidence="8" id="KW-0968">Cytoplasmic vesicle</keyword>
<feature type="compositionally biased region" description="Low complexity" evidence="15">
    <location>
        <begin position="247"/>
        <end position="259"/>
    </location>
</feature>
<dbReference type="RefSeq" id="XP_023253950.1">
    <property type="nucleotide sequence ID" value="XM_023398182.1"/>
</dbReference>
<feature type="compositionally biased region" description="Acidic residues" evidence="15">
    <location>
        <begin position="341"/>
        <end position="350"/>
    </location>
</feature>
<evidence type="ECO:0000256" key="1">
    <source>
        <dbReference type="ARBA" id="ARBA00004268"/>
    </source>
</evidence>
<dbReference type="InterPro" id="IPR043567">
    <property type="entry name" value="SYTL1-5_C2B"/>
</dbReference>
<feature type="domain" description="RabBD" evidence="17">
    <location>
        <begin position="7"/>
        <end position="125"/>
    </location>
</feature>
<dbReference type="STRING" id="1841481.ENSSLDP00000032576"/>
<dbReference type="GeneTree" id="ENSGT00940000159060"/>
<dbReference type="GO" id="GO:0031267">
    <property type="term" value="F:small GTPase binding"/>
    <property type="evidence" value="ECO:0007669"/>
    <property type="project" value="InterPro"/>
</dbReference>